<feature type="transmembrane region" description="Helical" evidence="6">
    <location>
        <begin position="287"/>
        <end position="303"/>
    </location>
</feature>
<feature type="transmembrane region" description="Helical" evidence="6">
    <location>
        <begin position="152"/>
        <end position="169"/>
    </location>
</feature>
<keyword evidence="8" id="KW-1185">Reference proteome</keyword>
<organism evidence="7 8">
    <name type="scientific">Sulfobacillus thermosulfidooxidans (strain DSM 9293 / VKM B-1269 / AT-1)</name>
    <dbReference type="NCBI Taxonomy" id="929705"/>
    <lineage>
        <taxon>Bacteria</taxon>
        <taxon>Bacillati</taxon>
        <taxon>Bacillota</taxon>
        <taxon>Clostridia</taxon>
        <taxon>Eubacteriales</taxon>
        <taxon>Clostridiales Family XVII. Incertae Sedis</taxon>
        <taxon>Sulfobacillus</taxon>
    </lineage>
</organism>
<evidence type="ECO:0000313" key="7">
    <source>
        <dbReference type="EMBL" id="SMC05650.1"/>
    </source>
</evidence>
<feature type="transmembrane region" description="Helical" evidence="6">
    <location>
        <begin position="352"/>
        <end position="373"/>
    </location>
</feature>
<comment type="subcellular location">
    <subcellularLocation>
        <location evidence="1">Cell membrane</location>
        <topology evidence="1">Multi-pass membrane protein</topology>
    </subcellularLocation>
</comment>
<reference evidence="8" key="1">
    <citation type="submission" date="2017-04" db="EMBL/GenBank/DDBJ databases">
        <authorList>
            <person name="Varghese N."/>
            <person name="Submissions S."/>
        </authorList>
    </citation>
    <scope>NUCLEOTIDE SEQUENCE [LARGE SCALE GENOMIC DNA]</scope>
    <source>
        <strain evidence="8">DSM 9293</strain>
    </source>
</reference>
<feature type="transmembrane region" description="Helical" evidence="6">
    <location>
        <begin position="221"/>
        <end position="243"/>
    </location>
</feature>
<dbReference type="InterPro" id="IPR036259">
    <property type="entry name" value="MFS_trans_sf"/>
</dbReference>
<dbReference type="Gene3D" id="1.20.1250.20">
    <property type="entry name" value="MFS general substrate transporter like domains"/>
    <property type="match status" value="1"/>
</dbReference>
<feature type="transmembrane region" description="Helical" evidence="6">
    <location>
        <begin position="81"/>
        <end position="103"/>
    </location>
</feature>
<dbReference type="CDD" id="cd06173">
    <property type="entry name" value="MFS_MefA_like"/>
    <property type="match status" value="1"/>
</dbReference>
<name>A0A1W1WHZ8_SULTA</name>
<accession>A0A1W1WHZ8</accession>
<evidence type="ECO:0000313" key="8">
    <source>
        <dbReference type="Proteomes" id="UP000192660"/>
    </source>
</evidence>
<feature type="transmembrane region" description="Helical" evidence="6">
    <location>
        <begin position="50"/>
        <end position="69"/>
    </location>
</feature>
<dbReference type="Proteomes" id="UP000192660">
    <property type="component" value="Unassembled WGS sequence"/>
</dbReference>
<dbReference type="EMBL" id="FWWY01000001">
    <property type="protein sequence ID" value="SMC05650.1"/>
    <property type="molecule type" value="Genomic_DNA"/>
</dbReference>
<dbReference type="STRING" id="28034.BFX07_02465"/>
<keyword evidence="4 6" id="KW-1133">Transmembrane helix</keyword>
<keyword evidence="5 6" id="KW-0472">Membrane</keyword>
<evidence type="ECO:0000256" key="4">
    <source>
        <dbReference type="ARBA" id="ARBA00022989"/>
    </source>
</evidence>
<dbReference type="GO" id="GO:0005886">
    <property type="term" value="C:plasma membrane"/>
    <property type="evidence" value="ECO:0007669"/>
    <property type="project" value="UniProtKB-SubCell"/>
</dbReference>
<dbReference type="PANTHER" id="PTHR23513">
    <property type="entry name" value="INTEGRAL MEMBRANE EFFLUX PROTEIN-RELATED"/>
    <property type="match status" value="1"/>
</dbReference>
<evidence type="ECO:0000256" key="2">
    <source>
        <dbReference type="ARBA" id="ARBA00022475"/>
    </source>
</evidence>
<feature type="transmembrane region" description="Helical" evidence="6">
    <location>
        <begin position="109"/>
        <end position="131"/>
    </location>
</feature>
<evidence type="ECO:0000256" key="1">
    <source>
        <dbReference type="ARBA" id="ARBA00004651"/>
    </source>
</evidence>
<dbReference type="SUPFAM" id="SSF103473">
    <property type="entry name" value="MFS general substrate transporter"/>
    <property type="match status" value="1"/>
</dbReference>
<sequence>MIKSFITRGSLRYSPFRRFFFARSILLFGNAMTPVALAFAVLQAPHGQRLLGDILAGELLAHIIMLLIGGHLADRYRRDRILLWTTLGFGLSQLCIAIIVLTGTNSTWILPWAIIQGILTAFSEPALRGIVPEMVDTAHLQHANALLSAARGFARIVGPAAAGFLVATWGGGWAIAVNAFSSFVASLLIIRIHIPRAWKSTAPSIVHEMRQGWVYFRESQWIWPITLAWAFLNALQMGAWQVLGPIIAQQSFRSTGWGLILSFKAAGILIAGLVLTRLRFSHPLRTTMLTAAVGGVPMIILGLEQSVPSLLTAAMVAGLGLGISTTLWDSALQQGVPRDKISRIMAFDDMGAFVFIPLAEIISVPIAHTFGLYTVERTAGFLFLITALAPLTCHGVRTMTTHDIEAWALKQPLS</sequence>
<gene>
    <name evidence="7" type="ORF">SAMN00768000_2370</name>
</gene>
<evidence type="ECO:0000256" key="5">
    <source>
        <dbReference type="ARBA" id="ARBA00023136"/>
    </source>
</evidence>
<dbReference type="PANTHER" id="PTHR23513:SF11">
    <property type="entry name" value="STAPHYLOFERRIN A TRANSPORTER"/>
    <property type="match status" value="1"/>
</dbReference>
<dbReference type="GO" id="GO:0022857">
    <property type="term" value="F:transmembrane transporter activity"/>
    <property type="evidence" value="ECO:0007669"/>
    <property type="project" value="InterPro"/>
</dbReference>
<protein>
    <submittedName>
        <fullName evidence="7">Predicted arabinose efflux permease, MFS family</fullName>
    </submittedName>
</protein>
<proteinExistence type="predicted"/>
<evidence type="ECO:0000256" key="6">
    <source>
        <dbReference type="SAM" id="Phobius"/>
    </source>
</evidence>
<feature type="transmembrane region" description="Helical" evidence="6">
    <location>
        <begin position="20"/>
        <end position="44"/>
    </location>
</feature>
<dbReference type="AlphaFoldDB" id="A0A1W1WHZ8"/>
<feature type="transmembrane region" description="Helical" evidence="6">
    <location>
        <begin position="255"/>
        <end position="275"/>
    </location>
</feature>
<keyword evidence="3 6" id="KW-0812">Transmembrane</keyword>
<keyword evidence="2" id="KW-1003">Cell membrane</keyword>
<feature type="transmembrane region" description="Helical" evidence="6">
    <location>
        <begin position="309"/>
        <end position="331"/>
    </location>
</feature>
<dbReference type="Pfam" id="PF07690">
    <property type="entry name" value="MFS_1"/>
    <property type="match status" value="1"/>
</dbReference>
<dbReference type="RefSeq" id="WP_084661645.1">
    <property type="nucleotide sequence ID" value="NZ_FWWY01000001.1"/>
</dbReference>
<dbReference type="InterPro" id="IPR011701">
    <property type="entry name" value="MFS"/>
</dbReference>
<evidence type="ECO:0000256" key="3">
    <source>
        <dbReference type="ARBA" id="ARBA00022692"/>
    </source>
</evidence>
<feature type="transmembrane region" description="Helical" evidence="6">
    <location>
        <begin position="379"/>
        <end position="396"/>
    </location>
</feature>